<evidence type="ECO:0000313" key="2">
    <source>
        <dbReference type="Proteomes" id="UP000797356"/>
    </source>
</evidence>
<dbReference type="AlphaFoldDB" id="A0A8K0IHU3"/>
<dbReference type="EMBL" id="CM017879">
    <property type="protein sequence ID" value="KAG1359313.1"/>
    <property type="molecule type" value="Genomic_DNA"/>
</dbReference>
<organism evidence="1 2">
    <name type="scientific">Cocos nucifera</name>
    <name type="common">Coconut palm</name>
    <dbReference type="NCBI Taxonomy" id="13894"/>
    <lineage>
        <taxon>Eukaryota</taxon>
        <taxon>Viridiplantae</taxon>
        <taxon>Streptophyta</taxon>
        <taxon>Embryophyta</taxon>
        <taxon>Tracheophyta</taxon>
        <taxon>Spermatophyta</taxon>
        <taxon>Magnoliopsida</taxon>
        <taxon>Liliopsida</taxon>
        <taxon>Arecaceae</taxon>
        <taxon>Arecoideae</taxon>
        <taxon>Cocoseae</taxon>
        <taxon>Attaleinae</taxon>
        <taxon>Cocos</taxon>
    </lineage>
</organism>
<sequence>MVGKRMAPDKVAYGSLMEGHMKEGNLQEAIALKNKICMVTPFYMGLLRS</sequence>
<reference evidence="1" key="1">
    <citation type="journal article" date="2017" name="Gigascience">
        <title>The genome draft of coconut (Cocos nucifera).</title>
        <authorList>
            <person name="Xiao Y."/>
            <person name="Xu P."/>
            <person name="Fan H."/>
            <person name="Baudouin L."/>
            <person name="Xia W."/>
            <person name="Bocs S."/>
            <person name="Xu J."/>
            <person name="Li Q."/>
            <person name="Guo A."/>
            <person name="Zhou L."/>
            <person name="Li J."/>
            <person name="Wu Y."/>
            <person name="Ma Z."/>
            <person name="Armero A."/>
            <person name="Issali A.E."/>
            <person name="Liu N."/>
            <person name="Peng M."/>
            <person name="Yang Y."/>
        </authorList>
    </citation>
    <scope>NUCLEOTIDE SEQUENCE</scope>
    <source>
        <tissue evidence="1">Spear leaf of Hainan Tall coconut</tissue>
    </source>
</reference>
<comment type="caution">
    <text evidence="1">The sequence shown here is derived from an EMBL/GenBank/DDBJ whole genome shotgun (WGS) entry which is preliminary data.</text>
</comment>
<dbReference type="OrthoDB" id="185373at2759"/>
<keyword evidence="2" id="KW-1185">Reference proteome</keyword>
<accession>A0A8K0IHU3</accession>
<proteinExistence type="predicted"/>
<evidence type="ECO:0000313" key="1">
    <source>
        <dbReference type="EMBL" id="KAG1359313.1"/>
    </source>
</evidence>
<gene>
    <name evidence="1" type="ORF">COCNU_08G007590</name>
</gene>
<dbReference type="Proteomes" id="UP000797356">
    <property type="component" value="Chromosome 8"/>
</dbReference>
<reference evidence="1" key="2">
    <citation type="submission" date="2019-07" db="EMBL/GenBank/DDBJ databases">
        <authorList>
            <person name="Yang Y."/>
            <person name="Bocs S."/>
            <person name="Baudouin L."/>
        </authorList>
    </citation>
    <scope>NUCLEOTIDE SEQUENCE</scope>
    <source>
        <tissue evidence="1">Spear leaf of Hainan Tall coconut</tissue>
    </source>
</reference>
<protein>
    <submittedName>
        <fullName evidence="1">Uncharacterized protein</fullName>
    </submittedName>
</protein>
<name>A0A8K0IHU3_COCNU</name>